<feature type="domain" description="Carbohydrate kinase PfkB" evidence="5">
    <location>
        <begin position="5"/>
        <end position="297"/>
    </location>
</feature>
<organism evidence="6 7">
    <name type="scientific">Roseivirga pacifica</name>
    <dbReference type="NCBI Taxonomy" id="1267423"/>
    <lineage>
        <taxon>Bacteria</taxon>
        <taxon>Pseudomonadati</taxon>
        <taxon>Bacteroidota</taxon>
        <taxon>Cytophagia</taxon>
        <taxon>Cytophagales</taxon>
        <taxon>Roseivirgaceae</taxon>
        <taxon>Roseivirga</taxon>
    </lineage>
</organism>
<dbReference type="STRING" id="1267423.SAMN05216290_1996"/>
<dbReference type="Gene3D" id="3.40.1190.20">
    <property type="match status" value="1"/>
</dbReference>
<proteinExistence type="inferred from homology"/>
<dbReference type="InterPro" id="IPR029056">
    <property type="entry name" value="Ribokinase-like"/>
</dbReference>
<keyword evidence="7" id="KW-1185">Reference proteome</keyword>
<evidence type="ECO:0000313" key="6">
    <source>
        <dbReference type="EMBL" id="SEW21719.1"/>
    </source>
</evidence>
<dbReference type="PROSITE" id="PS00584">
    <property type="entry name" value="PFKB_KINASES_2"/>
    <property type="match status" value="1"/>
</dbReference>
<evidence type="ECO:0000256" key="3">
    <source>
        <dbReference type="ARBA" id="ARBA00022777"/>
    </source>
</evidence>
<evidence type="ECO:0000259" key="5">
    <source>
        <dbReference type="Pfam" id="PF00294"/>
    </source>
</evidence>
<dbReference type="EMBL" id="FOIR01000002">
    <property type="protein sequence ID" value="SEW21719.1"/>
    <property type="molecule type" value="Genomic_DNA"/>
</dbReference>
<evidence type="ECO:0000256" key="2">
    <source>
        <dbReference type="ARBA" id="ARBA00022679"/>
    </source>
</evidence>
<dbReference type="AlphaFoldDB" id="A0A1I0Q579"/>
<evidence type="ECO:0000313" key="7">
    <source>
        <dbReference type="Proteomes" id="UP000199437"/>
    </source>
</evidence>
<dbReference type="SUPFAM" id="SSF53613">
    <property type="entry name" value="Ribokinase-like"/>
    <property type="match status" value="1"/>
</dbReference>
<accession>A0A1I0Q579</accession>
<dbReference type="OrthoDB" id="9813569at2"/>
<keyword evidence="2 4" id="KW-0808">Transferase</keyword>
<dbReference type="InterPro" id="IPR002173">
    <property type="entry name" value="Carboh/pur_kinase_PfkB_CS"/>
</dbReference>
<dbReference type="GeneID" id="99986710"/>
<gene>
    <name evidence="6" type="ORF">SAMN05216290_1996</name>
</gene>
<comment type="similarity">
    <text evidence="1 4">Belongs to the carbohydrate kinase PfkB family.</text>
</comment>
<evidence type="ECO:0000256" key="4">
    <source>
        <dbReference type="RuleBase" id="RU003704"/>
    </source>
</evidence>
<sequence length="307" mass="33421">MKYEVAVIADLCMDLLVAGDVKPIYGQVEQYVNDYQTDIGGSGSIFAAQYNKLGGNAAMFGIVGEDDFGSMLTQKIEEIGMSTDFLFTSENVKTALGLNLAYEDDRAMLTYKGTLGEVSEEQIKACGIFEKTDHVHISSYFLLDQLHSMWVPLLSELELKGVSVSLDTNWAPEGNWSAVHPLLPYIDVFIPNEEEALQISGMSSCDEAGRWLSSRCGMVVMKRGANGARVFKGETVRDFSVPEALAKGLKIADTTGAGDNFGAGFVWSWLRNKPLEEAIKMAITCGTSSLRKLGGIEGQYVPHAVEA</sequence>
<dbReference type="InterPro" id="IPR002139">
    <property type="entry name" value="Ribo/fructo_kinase"/>
</dbReference>
<keyword evidence="3 4" id="KW-0418">Kinase</keyword>
<dbReference type="PANTHER" id="PTHR10584:SF166">
    <property type="entry name" value="RIBOKINASE"/>
    <property type="match status" value="1"/>
</dbReference>
<dbReference type="RefSeq" id="WP_090258438.1">
    <property type="nucleotide sequence ID" value="NZ_FOIR01000002.1"/>
</dbReference>
<dbReference type="Proteomes" id="UP000199437">
    <property type="component" value="Unassembled WGS sequence"/>
</dbReference>
<dbReference type="PANTHER" id="PTHR10584">
    <property type="entry name" value="SUGAR KINASE"/>
    <property type="match status" value="1"/>
</dbReference>
<evidence type="ECO:0000256" key="1">
    <source>
        <dbReference type="ARBA" id="ARBA00010688"/>
    </source>
</evidence>
<protein>
    <submittedName>
        <fullName evidence="6">Ribokinase</fullName>
    </submittedName>
</protein>
<dbReference type="GO" id="GO:0016301">
    <property type="term" value="F:kinase activity"/>
    <property type="evidence" value="ECO:0007669"/>
    <property type="project" value="UniProtKB-KW"/>
</dbReference>
<reference evidence="7" key="1">
    <citation type="submission" date="2016-10" db="EMBL/GenBank/DDBJ databases">
        <authorList>
            <person name="Varghese N."/>
            <person name="Submissions S."/>
        </authorList>
    </citation>
    <scope>NUCLEOTIDE SEQUENCE [LARGE SCALE GENOMIC DNA]</scope>
    <source>
        <strain evidence="7">CGMCC 1.12402</strain>
    </source>
</reference>
<dbReference type="InterPro" id="IPR011611">
    <property type="entry name" value="PfkB_dom"/>
</dbReference>
<name>A0A1I0Q579_9BACT</name>
<dbReference type="GO" id="GO:0006796">
    <property type="term" value="P:phosphate-containing compound metabolic process"/>
    <property type="evidence" value="ECO:0007669"/>
    <property type="project" value="UniProtKB-ARBA"/>
</dbReference>
<dbReference type="Pfam" id="PF00294">
    <property type="entry name" value="PfkB"/>
    <property type="match status" value="1"/>
</dbReference>
<dbReference type="PRINTS" id="PR00990">
    <property type="entry name" value="RIBOKINASE"/>
</dbReference>